<evidence type="ECO:0000313" key="2">
    <source>
        <dbReference type="Proteomes" id="UP001139006"/>
    </source>
</evidence>
<comment type="caution">
    <text evidence="1">The sequence shown here is derived from an EMBL/GenBank/DDBJ whole genome shotgun (WGS) entry which is preliminary data.</text>
</comment>
<accession>A0A9X2FKH3</accession>
<evidence type="ECO:0000313" key="1">
    <source>
        <dbReference type="EMBL" id="MCP0886975.1"/>
    </source>
</evidence>
<sequence>MYTRHSEITFKNYKHMINKLRDKGMIIDNEYLAIELLKSRGYYNLINRYKEEFTIPNTKNFQPNTHITDLYYYHRIEDDLRNILFKFTINFEQRFKETMSYILAKQLGVSPKKYLDPINFRNKRKAKSITSFILMQVEKCNDNPTKYYKDEYDYVPPWIMLSNLSLGQTRMLFSIFPYSMTKYVVSELLPIHNYRNKKYDYQSSLRLVAYENMGNIRNDSDIDKFVLQLIETTRNMITIIKDFRNAFAHGNRIVNFHSSQSLKYNSLNIFIKENTVTRKEFFNNGLGRNDLFAFLISLILLMDKYDSIYMIDQLSIWEKNNTKSQHSKTSFYKFIKSCRLPTNFIQRLEKIEIEKTIAKEKEDFRQFF</sequence>
<dbReference type="EMBL" id="JAIULA010000010">
    <property type="protein sequence ID" value="MCP0886975.1"/>
    <property type="molecule type" value="Genomic_DNA"/>
</dbReference>
<proteinExistence type="predicted"/>
<dbReference type="Pfam" id="PF07751">
    <property type="entry name" value="Abi_2"/>
    <property type="match status" value="1"/>
</dbReference>
<protein>
    <submittedName>
        <fullName evidence="1">Abi family protein</fullName>
    </submittedName>
</protein>
<name>A0A9X2FKH3_9LACO</name>
<keyword evidence="2" id="KW-1185">Reference proteome</keyword>
<dbReference type="AlphaFoldDB" id="A0A9X2FKH3"/>
<dbReference type="RefSeq" id="WP_253360470.1">
    <property type="nucleotide sequence ID" value="NZ_JAIULA010000010.1"/>
</dbReference>
<dbReference type="Proteomes" id="UP001139006">
    <property type="component" value="Unassembled WGS sequence"/>
</dbReference>
<organism evidence="1 2">
    <name type="scientific">Ligilactobacillus ubinensis</name>
    <dbReference type="NCBI Taxonomy" id="2876789"/>
    <lineage>
        <taxon>Bacteria</taxon>
        <taxon>Bacillati</taxon>
        <taxon>Bacillota</taxon>
        <taxon>Bacilli</taxon>
        <taxon>Lactobacillales</taxon>
        <taxon>Lactobacillaceae</taxon>
        <taxon>Ligilactobacillus</taxon>
    </lineage>
</organism>
<dbReference type="InterPro" id="IPR011664">
    <property type="entry name" value="Abi_system_AbiD/AbiF-like"/>
</dbReference>
<reference evidence="1 2" key="1">
    <citation type="journal article" date="2023" name="Int. J. Syst. Evol. Microbiol.">
        <title>Ligilactobacillus ubinensis sp. nov., a novel species isolated from the wild ferment of a durian fruit (Durio zibethinus).</title>
        <authorList>
            <person name="Heng Y.C."/>
            <person name="Menon N."/>
            <person name="Chen B."/>
            <person name="Loo B.Z.L."/>
            <person name="Wong G.W.J."/>
            <person name="Lim A.C.H."/>
            <person name="Silvaraju S."/>
            <person name="Kittelmann S."/>
        </authorList>
    </citation>
    <scope>NUCLEOTIDE SEQUENCE [LARGE SCALE GENOMIC DNA]</scope>
    <source>
        <strain evidence="1 2">WILCCON 0076</strain>
    </source>
</reference>
<gene>
    <name evidence="1" type="ORF">LB941_06460</name>
</gene>